<dbReference type="Proteomes" id="UP000030231">
    <property type="component" value="Genome"/>
</dbReference>
<protein>
    <recommendedName>
        <fullName evidence="1">Phage neck terminator protein gp12-like domain-containing protein</fullName>
    </recommendedName>
</protein>
<dbReference type="InterPro" id="IPR057087">
    <property type="entry name" value="Gp12-like"/>
</dbReference>
<keyword evidence="3" id="KW-1185">Reference proteome</keyword>
<organism evidence="2 3">
    <name type="scientific">Pseudomonas phage vB_PaeM_C2-10_Ab02</name>
    <dbReference type="NCBI Taxonomy" id="1548900"/>
    <lineage>
        <taxon>Viruses</taxon>
        <taxon>Duplodnaviria</taxon>
        <taxon>Heunggongvirae</taxon>
        <taxon>Uroviricota</taxon>
        <taxon>Caudoviricetes</taxon>
        <taxon>Vandenendeviridae</taxon>
        <taxon>Skurskavirinae</taxon>
        <taxon>Pakpunavirus</taxon>
        <taxon>Pakpunavirus CAb02</taxon>
    </lineage>
</organism>
<name>A0A0A1IV56_9CAUD</name>
<evidence type="ECO:0000259" key="1">
    <source>
        <dbReference type="Pfam" id="PF23961"/>
    </source>
</evidence>
<proteinExistence type="predicted"/>
<dbReference type="Pfam" id="PF23961">
    <property type="entry name" value="Phage_tail_terminator_9"/>
    <property type="match status" value="1"/>
</dbReference>
<feature type="domain" description="Phage neck terminator protein gp12-like" evidence="1">
    <location>
        <begin position="8"/>
        <end position="164"/>
    </location>
</feature>
<dbReference type="RefSeq" id="YP_009623467.1">
    <property type="nucleotide sequence ID" value="NC_042113.1"/>
</dbReference>
<dbReference type="GeneID" id="40100335"/>
<evidence type="ECO:0000313" key="2">
    <source>
        <dbReference type="EMBL" id="CEF88990.1"/>
    </source>
</evidence>
<gene>
    <name evidence="2" type="primary">ORF61</name>
</gene>
<dbReference type="NCBIfam" id="NF047498">
    <property type="entry name" value="LIC_12616_fam"/>
    <property type="match status" value="1"/>
</dbReference>
<sequence length="187" mass="21282">MIHTELENSLYLMVKELFPDWRVIQAYTNNQEPQTPYLAIDIKRLDELGRENVSNMSDPISPSHGTIQVQQDFAAKVVFELIGKYGETASVSDMAMAITRAMRTPAGHAAQRKFNLSLFKLPSTRRVPMLRETDMYMFYQVTCEFGFSVIETTTQEFAAGADIHGVYYDAGRPGHIIESHIDINFEH</sequence>
<dbReference type="EMBL" id="LN610572">
    <property type="protein sequence ID" value="CEF88990.1"/>
    <property type="molecule type" value="Genomic_DNA"/>
</dbReference>
<reference evidence="2 3" key="1">
    <citation type="journal article" date="2015" name="PLoS ONE">
        <title>Investigation of a Large Collection of Pseudomonas aeruginosa Bacteriophages Collected from a Single Environmental Source in Abidjan, Cote d'Ivoire.</title>
        <authorList>
            <person name="Essoh C."/>
            <person name="Latino L."/>
            <person name="Midoux C."/>
            <person name="Blouin Y."/>
            <person name="Loukou G."/>
            <person name="Nguetta S.P."/>
            <person name="Lathro S."/>
            <person name="Cablanmian A."/>
            <person name="Kouassi A.K."/>
            <person name="Vergnaud G."/>
            <person name="Pourcel C."/>
        </authorList>
    </citation>
    <scope>NUCLEOTIDE SEQUENCE [LARGE SCALE GENOMIC DNA]</scope>
    <source>
        <strain evidence="2">Ab02</strain>
    </source>
</reference>
<evidence type="ECO:0000313" key="3">
    <source>
        <dbReference type="Proteomes" id="UP000030231"/>
    </source>
</evidence>
<accession>A0A0A1IV56</accession>
<dbReference type="KEGG" id="vg:40100335"/>